<proteinExistence type="predicted"/>
<name>A0A481TCW4_HHV2</name>
<organismHost>
    <name type="scientific">Homo sapiens</name>
    <name type="common">Human</name>
    <dbReference type="NCBI Taxonomy" id="9606"/>
</organismHost>
<organism evidence="1">
    <name type="scientific">Human herpesvirus 2</name>
    <name type="common">HHV-2</name>
    <name type="synonym">Human herpes simplex virus 2</name>
    <dbReference type="NCBI Taxonomy" id="10310"/>
    <lineage>
        <taxon>Viruses</taxon>
        <taxon>Duplodnaviria</taxon>
        <taxon>Heunggongvirae</taxon>
        <taxon>Peploviricota</taxon>
        <taxon>Herviviricetes</taxon>
        <taxon>Herpesvirales</taxon>
        <taxon>Orthoherpesviridae</taxon>
        <taxon>Alphaherpesvirinae</taxon>
        <taxon>Simplexvirus</taxon>
        <taxon>Simplexvirus humanalpha2</taxon>
    </lineage>
</organism>
<sequence>MSTTSNSWAVSETTSPPSVMMTLCRQQQGRAPENARPITWRAYRRRPGGCFAGCPGRSPARRGRG</sequence>
<evidence type="ECO:0000313" key="1">
    <source>
        <dbReference type="EMBL" id="QBH78361.1"/>
    </source>
</evidence>
<dbReference type="EMBL" id="MH790583">
    <property type="protein sequence ID" value="QBH78361.1"/>
    <property type="molecule type" value="Genomic_DNA"/>
</dbReference>
<accession>A0A481TCW4</accession>
<reference evidence="1" key="1">
    <citation type="submission" date="2018-08" db="EMBL/GenBank/DDBJ databases">
        <title>HSV2 whole genome sequences from clinical isolates.</title>
        <authorList>
            <person name="Roychoudhury P."/>
            <person name="Greninger A.L."/>
            <person name="Jerome K.R."/>
            <person name="Johnston C."/>
            <person name="Wald A."/>
            <person name="Xie H."/>
        </authorList>
    </citation>
    <scope>NUCLEOTIDE SEQUENCE</scope>
    <source>
        <strain evidence="1">2003-24998</strain>
    </source>
</reference>
<protein>
    <submittedName>
        <fullName evidence="1">Uncharacterized protein</fullName>
    </submittedName>
</protein>